<keyword evidence="1 3" id="KW-0853">WD repeat</keyword>
<feature type="compositionally biased region" description="Low complexity" evidence="4">
    <location>
        <begin position="633"/>
        <end position="647"/>
    </location>
</feature>
<reference evidence="5" key="1">
    <citation type="submission" date="2021-03" db="EMBL/GenBank/DDBJ databases">
        <title>Comparative genomics and phylogenomic investigation of the class Geoglossomycetes provide insights into ecological specialization and systematics.</title>
        <authorList>
            <person name="Melie T."/>
            <person name="Pirro S."/>
            <person name="Miller A.N."/>
            <person name="Quandt A."/>
        </authorList>
    </citation>
    <scope>NUCLEOTIDE SEQUENCE</scope>
    <source>
        <strain evidence="5">GBOQ0MN5Z8</strain>
    </source>
</reference>
<dbReference type="OrthoDB" id="1932312at2759"/>
<feature type="region of interest" description="Disordered" evidence="4">
    <location>
        <begin position="708"/>
        <end position="834"/>
    </location>
</feature>
<evidence type="ECO:0008006" key="7">
    <source>
        <dbReference type="Google" id="ProtNLM"/>
    </source>
</evidence>
<dbReference type="InterPro" id="IPR015943">
    <property type="entry name" value="WD40/YVTN_repeat-like_dom_sf"/>
</dbReference>
<evidence type="ECO:0000256" key="3">
    <source>
        <dbReference type="PROSITE-ProRule" id="PRU00221"/>
    </source>
</evidence>
<dbReference type="Gene3D" id="2.130.10.10">
    <property type="entry name" value="YVTN repeat-like/Quinoprotein amine dehydrogenase"/>
    <property type="match status" value="1"/>
</dbReference>
<dbReference type="PROSITE" id="PS50294">
    <property type="entry name" value="WD_REPEATS_REGION"/>
    <property type="match status" value="2"/>
</dbReference>
<dbReference type="PROSITE" id="PS00678">
    <property type="entry name" value="WD_REPEATS_1"/>
    <property type="match status" value="1"/>
</dbReference>
<evidence type="ECO:0000313" key="5">
    <source>
        <dbReference type="EMBL" id="KAH0547573.1"/>
    </source>
</evidence>
<feature type="compositionally biased region" description="Low complexity" evidence="4">
    <location>
        <begin position="770"/>
        <end position="793"/>
    </location>
</feature>
<feature type="compositionally biased region" description="Polar residues" evidence="4">
    <location>
        <begin position="794"/>
        <end position="814"/>
    </location>
</feature>
<gene>
    <name evidence="5" type="ORF">FGG08_000298</name>
</gene>
<dbReference type="PROSITE" id="PS50082">
    <property type="entry name" value="WD_REPEATS_2"/>
    <property type="match status" value="2"/>
</dbReference>
<dbReference type="PRINTS" id="PR00320">
    <property type="entry name" value="GPROTEINBRPT"/>
</dbReference>
<accession>A0A9P8I9J3</accession>
<keyword evidence="2" id="KW-0677">Repeat</keyword>
<feature type="compositionally biased region" description="Polar residues" evidence="4">
    <location>
        <begin position="101"/>
        <end position="110"/>
    </location>
</feature>
<dbReference type="SMART" id="SM00320">
    <property type="entry name" value="WD40"/>
    <property type="match status" value="7"/>
</dbReference>
<feature type="region of interest" description="Disordered" evidence="4">
    <location>
        <begin position="1"/>
        <end position="153"/>
    </location>
</feature>
<organism evidence="5 6">
    <name type="scientific">Glutinoglossum americanum</name>
    <dbReference type="NCBI Taxonomy" id="1670608"/>
    <lineage>
        <taxon>Eukaryota</taxon>
        <taxon>Fungi</taxon>
        <taxon>Dikarya</taxon>
        <taxon>Ascomycota</taxon>
        <taxon>Pezizomycotina</taxon>
        <taxon>Geoglossomycetes</taxon>
        <taxon>Geoglossales</taxon>
        <taxon>Geoglossaceae</taxon>
        <taxon>Glutinoglossum</taxon>
    </lineage>
</organism>
<dbReference type="SUPFAM" id="SSF50978">
    <property type="entry name" value="WD40 repeat-like"/>
    <property type="match status" value="1"/>
</dbReference>
<feature type="repeat" description="WD" evidence="3">
    <location>
        <begin position="252"/>
        <end position="285"/>
    </location>
</feature>
<dbReference type="Pfam" id="PF00400">
    <property type="entry name" value="WD40"/>
    <property type="match status" value="4"/>
</dbReference>
<feature type="compositionally biased region" description="Polar residues" evidence="4">
    <location>
        <begin position="122"/>
        <end position="132"/>
    </location>
</feature>
<evidence type="ECO:0000256" key="1">
    <source>
        <dbReference type="ARBA" id="ARBA00022574"/>
    </source>
</evidence>
<proteinExistence type="predicted"/>
<dbReference type="CDD" id="cd00200">
    <property type="entry name" value="WD40"/>
    <property type="match status" value="1"/>
</dbReference>
<dbReference type="InterPro" id="IPR040324">
    <property type="entry name" value="WDR44/Dgr2"/>
</dbReference>
<feature type="repeat" description="WD" evidence="3">
    <location>
        <begin position="383"/>
        <end position="417"/>
    </location>
</feature>
<feature type="compositionally biased region" description="Polar residues" evidence="4">
    <location>
        <begin position="822"/>
        <end position="833"/>
    </location>
</feature>
<evidence type="ECO:0000313" key="6">
    <source>
        <dbReference type="Proteomes" id="UP000698800"/>
    </source>
</evidence>
<protein>
    <recommendedName>
        <fullName evidence="7">WD40 repeat-like protein</fullName>
    </recommendedName>
</protein>
<dbReference type="AlphaFoldDB" id="A0A9P8I9J3"/>
<keyword evidence="6" id="KW-1185">Reference proteome</keyword>
<sequence length="956" mass="104346">MAESVAKVKGSERQKNGGPSRGLSAGISSPSANEEDRKDGITTLVPSVEGQTVVAPGGKAPPNKFGRDPPPRENGAATQRAEEPSSVRGSTTDPLSRHTLNHTQSENVTGQKFHAGDGLSYDSGSPIANSDAANGGFNPLDQARADTLSAGKERKKGVSFLSRFIGSKKKDPSSDFDEDGSELGDRRTEGLDAHVFSQPIGYTPQFPPPPKYIRVRSHNKQMREFNRVFLAQELFRKAVYGGGETPSSADPSKGATDAIWAMEFSKDGKYLAAGGQDRVVRVWEVISTPDEREALEKEGEFSSIDSSGYGVHLKAPVFRGKTIWDYQGHTGDVLDLSWSKASRATWKQNEPLTNDRQNNFLLSSSMDKTVRLWHASRPECLCCFRHTDFVTSIAFHPRDDRFFLAGSQDSKLRLWSIPDKRVEFWNQLPDPITAVAFTPDGTTSIAGCLTGLCHFYETEGLKYNTQIHVRSAHGRNARGSKITGLQAINYPTDDPNGEIKLLVTSNDSRVRLYNLRDKSLEMKFKRHENISSQIHASFSDDAKHVICGSEDRRVYIWSTSPVEGERKDKRPVEFFEAHSSIVTSALLAPTKTRQLLGGSGDLMYDLCNPPPVTLVSRSDSRASSKPRTERSSEPSVPTTPPTAATAAPRPPTKPEESPIYLARSTHFDGNIIVTADNRGRIKVFRQDCAYQKRRSDSWETSSTFSKKIGTGILGRSGSITTRHSARSRRNSSTNQLPTDRILSWRNSVGSNMSLDGGTRNSSARQRSTSPRKSASHHSYSSTPTTRHPPSSIPLISTQTPPAYASTPPQSVRKSSISERPSKPSRTISSSTAQRAVMADFDSRQESEPLMLQEGGQSLAFWNTLTWKSQSPLGKPDPDKLGPPPGGSRKSTASGASLLSSDDDVGEFGGTSEGSEGEGEALRCRKCGGASFRAKAGRRIGPEVKQRLVCVKCGRPA</sequence>
<feature type="compositionally biased region" description="Basic and acidic residues" evidence="4">
    <location>
        <begin position="618"/>
        <end position="632"/>
    </location>
</feature>
<evidence type="ECO:0000256" key="2">
    <source>
        <dbReference type="ARBA" id="ARBA00022737"/>
    </source>
</evidence>
<dbReference type="InterPro" id="IPR020472">
    <property type="entry name" value="WD40_PAC1"/>
</dbReference>
<feature type="compositionally biased region" description="Polar residues" evidence="4">
    <location>
        <begin position="744"/>
        <end position="768"/>
    </location>
</feature>
<feature type="region of interest" description="Disordered" evidence="4">
    <location>
        <begin position="613"/>
        <end position="657"/>
    </location>
</feature>
<dbReference type="Proteomes" id="UP000698800">
    <property type="component" value="Unassembled WGS sequence"/>
</dbReference>
<comment type="caution">
    <text evidence="5">The sequence shown here is derived from an EMBL/GenBank/DDBJ whole genome shotgun (WGS) entry which is preliminary data.</text>
</comment>
<dbReference type="PANTHER" id="PTHR14221">
    <property type="entry name" value="WD REPEAT DOMAIN 44"/>
    <property type="match status" value="1"/>
</dbReference>
<dbReference type="EMBL" id="JAGHQL010000003">
    <property type="protein sequence ID" value="KAH0547573.1"/>
    <property type="molecule type" value="Genomic_DNA"/>
</dbReference>
<dbReference type="InterPro" id="IPR019775">
    <property type="entry name" value="WD40_repeat_CS"/>
</dbReference>
<feature type="region of interest" description="Disordered" evidence="4">
    <location>
        <begin position="167"/>
        <end position="186"/>
    </location>
</feature>
<dbReference type="PANTHER" id="PTHR14221:SF0">
    <property type="entry name" value="WD REPEAT-CONTAINING PROTEIN 44"/>
    <property type="match status" value="1"/>
</dbReference>
<name>A0A9P8I9J3_9PEZI</name>
<feature type="region of interest" description="Disordered" evidence="4">
    <location>
        <begin position="868"/>
        <end position="920"/>
    </location>
</feature>
<dbReference type="InterPro" id="IPR001680">
    <property type="entry name" value="WD40_rpt"/>
</dbReference>
<dbReference type="InterPro" id="IPR036322">
    <property type="entry name" value="WD40_repeat_dom_sf"/>
</dbReference>
<evidence type="ECO:0000256" key="4">
    <source>
        <dbReference type="SAM" id="MobiDB-lite"/>
    </source>
</evidence>